<organism evidence="2 3">
    <name type="scientific">Leptospira paudalimensis</name>
    <dbReference type="NCBI Taxonomy" id="2950024"/>
    <lineage>
        <taxon>Bacteria</taxon>
        <taxon>Pseudomonadati</taxon>
        <taxon>Spirochaetota</taxon>
        <taxon>Spirochaetia</taxon>
        <taxon>Leptospirales</taxon>
        <taxon>Leptospiraceae</taxon>
        <taxon>Leptospira</taxon>
    </lineage>
</organism>
<accession>A0ABT3MCJ0</accession>
<reference evidence="2 3" key="1">
    <citation type="submission" date="2022-06" db="EMBL/GenBank/DDBJ databases">
        <title>Leptospira isolates from biofilms formed at urban environments.</title>
        <authorList>
            <person name="Ribeiro P.S."/>
            <person name="Sousa T."/>
            <person name="Carvalho N."/>
            <person name="Aburjaile F."/>
            <person name="Neves F."/>
            <person name="Oliveira D."/>
            <person name="Blanco L."/>
            <person name="Lima J."/>
            <person name="Costa F."/>
            <person name="Brenig B."/>
            <person name="Soares S."/>
            <person name="Ramos R."/>
            <person name="Goes-Neto A."/>
            <person name="Matiuzzi M."/>
            <person name="Azevedo V."/>
            <person name="Ristow P."/>
        </authorList>
    </citation>
    <scope>NUCLEOTIDE SEQUENCE [LARGE SCALE GENOMIC DNA]</scope>
    <source>
        <strain evidence="2 3">VSF14</strain>
    </source>
</reference>
<feature type="compositionally biased region" description="Basic and acidic residues" evidence="1">
    <location>
        <begin position="36"/>
        <end position="46"/>
    </location>
</feature>
<protein>
    <submittedName>
        <fullName evidence="2">Uncharacterized protein</fullName>
    </submittedName>
</protein>
<proteinExistence type="predicted"/>
<dbReference type="RefSeq" id="WP_265359663.1">
    <property type="nucleotide sequence ID" value="NZ_JAMQPR010000003.1"/>
</dbReference>
<gene>
    <name evidence="2" type="ORF">ND855_18365</name>
</gene>
<dbReference type="EMBL" id="JAMQPR010000003">
    <property type="protein sequence ID" value="MCW7506105.1"/>
    <property type="molecule type" value="Genomic_DNA"/>
</dbReference>
<name>A0ABT3MCJ0_9LEPT</name>
<sequence length="55" mass="6748">MENKNNEDDMEMDWEEAWRLDNEMKATEYYKRIQEARKQRVPKEQTEDSPNPGEN</sequence>
<dbReference type="Proteomes" id="UP001208794">
    <property type="component" value="Unassembled WGS sequence"/>
</dbReference>
<comment type="caution">
    <text evidence="2">The sequence shown here is derived from an EMBL/GenBank/DDBJ whole genome shotgun (WGS) entry which is preliminary data.</text>
</comment>
<feature type="region of interest" description="Disordered" evidence="1">
    <location>
        <begin position="36"/>
        <end position="55"/>
    </location>
</feature>
<evidence type="ECO:0000313" key="3">
    <source>
        <dbReference type="Proteomes" id="UP001208794"/>
    </source>
</evidence>
<evidence type="ECO:0000256" key="1">
    <source>
        <dbReference type="SAM" id="MobiDB-lite"/>
    </source>
</evidence>
<keyword evidence="3" id="KW-1185">Reference proteome</keyword>
<evidence type="ECO:0000313" key="2">
    <source>
        <dbReference type="EMBL" id="MCW7506105.1"/>
    </source>
</evidence>